<accession>A0ABX8SBS3</accession>
<protein>
    <submittedName>
        <fullName evidence="3">Uncharacterized protein</fullName>
    </submittedName>
</protein>
<feature type="transmembrane region" description="Helical" evidence="2">
    <location>
        <begin position="142"/>
        <end position="160"/>
    </location>
</feature>
<dbReference type="EMBL" id="CP079105">
    <property type="protein sequence ID" value="QXQ15318.1"/>
    <property type="molecule type" value="Genomic_DNA"/>
</dbReference>
<dbReference type="Proteomes" id="UP000887023">
    <property type="component" value="Chromosome"/>
</dbReference>
<evidence type="ECO:0000313" key="4">
    <source>
        <dbReference type="Proteomes" id="UP000887023"/>
    </source>
</evidence>
<keyword evidence="2" id="KW-1133">Transmembrane helix</keyword>
<organism evidence="3 4">
    <name type="scientific">Skermania pinensis</name>
    <dbReference type="NCBI Taxonomy" id="39122"/>
    <lineage>
        <taxon>Bacteria</taxon>
        <taxon>Bacillati</taxon>
        <taxon>Actinomycetota</taxon>
        <taxon>Actinomycetes</taxon>
        <taxon>Mycobacteriales</taxon>
        <taxon>Gordoniaceae</taxon>
        <taxon>Skermania</taxon>
    </lineage>
</organism>
<keyword evidence="2" id="KW-0812">Transmembrane</keyword>
<feature type="region of interest" description="Disordered" evidence="1">
    <location>
        <begin position="25"/>
        <end position="56"/>
    </location>
</feature>
<gene>
    <name evidence="3" type="ORF">KV203_08410</name>
</gene>
<evidence type="ECO:0000313" key="3">
    <source>
        <dbReference type="EMBL" id="QXQ15318.1"/>
    </source>
</evidence>
<sequence>MTESAERLSLVLLADVSFDAAADQARQTRQAADERRQNQERAAAEQRQNDLRAAGRRRTRNDWPALQLLGAAAVTVLVPYLVGHFLMRRTPLLADDPAVFEPRVRGLLDHFVPDYLGGLLALTVPVALFLVVRPWAYRQRTAVIGAVLLAASLFVLLPMASERWKAAEAASAVKLRETSFPYADNYFNCASWTLGAENGRHQSELWQVHLGQSLGTPGTACNRVDVYRGWQFVGKFELDGEEGFTEAVTVTTPDWTEAYHATSSGDIYSTAADGRRVPLNPITTTIALGTTAGRDLNFTLDGAATGGFWF</sequence>
<dbReference type="RefSeq" id="WP_066467895.1">
    <property type="nucleotide sequence ID" value="NZ_CBCRUZ010000001.1"/>
</dbReference>
<proteinExistence type="predicted"/>
<reference evidence="3" key="1">
    <citation type="submission" date="2021-07" db="EMBL/GenBank/DDBJ databases">
        <title>Candidatus Kaistella beijingensis sp. nov. isolated from a municipal wastewater treatment plant is involved in sludge foaming.</title>
        <authorList>
            <person name="Song Y."/>
            <person name="Liu S.-J."/>
        </authorList>
    </citation>
    <scope>NUCLEOTIDE SEQUENCE</scope>
    <source>
        <strain evidence="3">DSM 43998</strain>
    </source>
</reference>
<evidence type="ECO:0000256" key="1">
    <source>
        <dbReference type="SAM" id="MobiDB-lite"/>
    </source>
</evidence>
<keyword evidence="4" id="KW-1185">Reference proteome</keyword>
<feature type="compositionally biased region" description="Basic and acidic residues" evidence="1">
    <location>
        <begin position="31"/>
        <end position="50"/>
    </location>
</feature>
<keyword evidence="2" id="KW-0472">Membrane</keyword>
<feature type="transmembrane region" description="Helical" evidence="2">
    <location>
        <begin position="66"/>
        <end position="87"/>
    </location>
</feature>
<evidence type="ECO:0000256" key="2">
    <source>
        <dbReference type="SAM" id="Phobius"/>
    </source>
</evidence>
<name>A0ABX8SBS3_9ACTN</name>
<feature type="transmembrane region" description="Helical" evidence="2">
    <location>
        <begin position="115"/>
        <end position="135"/>
    </location>
</feature>